<dbReference type="CDD" id="cd02235">
    <property type="entry name" value="cupin_BLL4011-like"/>
    <property type="match status" value="1"/>
</dbReference>
<reference evidence="3 4" key="1">
    <citation type="submission" date="2021-03" db="EMBL/GenBank/DDBJ databases">
        <title>Complete Genome Sequences of Two Lysobacter Strains Isolated from Sea Water (Lysobacter caseinilyticus) and Soil (Lysobacter helvus) in South Korea.</title>
        <authorList>
            <person name="Watanabe Y."/>
            <person name="Arakawa K."/>
        </authorList>
    </citation>
    <scope>NUCLEOTIDE SEQUENCE [LARGE SCALE GENOMIC DNA]</scope>
    <source>
        <strain evidence="3 4">D10</strain>
    </source>
</reference>
<sequence>MKHIRIVLLAAALLAPATFAQQAGITRIDVGRNDLEIPGRELIQVRVAFAPGAAFGRHSHPGAEVAYVLTGTLQYQFDGEEPRTLKAGEALFIPAGTIHSAKNVGKVEATELATYVVEKGKPVLMLAPDR</sequence>
<dbReference type="Pfam" id="PF07883">
    <property type="entry name" value="Cupin_2"/>
    <property type="match status" value="1"/>
</dbReference>
<dbReference type="Proteomes" id="UP000680514">
    <property type="component" value="Chromosome"/>
</dbReference>
<evidence type="ECO:0000256" key="1">
    <source>
        <dbReference type="SAM" id="SignalP"/>
    </source>
</evidence>
<organism evidence="3 4">
    <name type="scientific">Lysobacter helvus</name>
    <dbReference type="NCBI Taxonomy" id="2675059"/>
    <lineage>
        <taxon>Bacteria</taxon>
        <taxon>Pseudomonadati</taxon>
        <taxon>Pseudomonadota</taxon>
        <taxon>Gammaproteobacteria</taxon>
        <taxon>Lysobacterales</taxon>
        <taxon>Lysobacteraceae</taxon>
        <taxon>Lysobacter</taxon>
    </lineage>
</organism>
<evidence type="ECO:0000313" key="4">
    <source>
        <dbReference type="Proteomes" id="UP000680514"/>
    </source>
</evidence>
<gene>
    <name evidence="3" type="ORF">LYSHEL_25920</name>
</gene>
<dbReference type="RefSeq" id="WP_213434476.1">
    <property type="nucleotide sequence ID" value="NZ_AP024546.1"/>
</dbReference>
<evidence type="ECO:0000313" key="3">
    <source>
        <dbReference type="EMBL" id="BCT96721.1"/>
    </source>
</evidence>
<keyword evidence="1" id="KW-0732">Signal</keyword>
<dbReference type="InterPro" id="IPR014710">
    <property type="entry name" value="RmlC-like_jellyroll"/>
</dbReference>
<evidence type="ECO:0000259" key="2">
    <source>
        <dbReference type="Pfam" id="PF07883"/>
    </source>
</evidence>
<dbReference type="PANTHER" id="PTHR38599:SF1">
    <property type="entry name" value="CUPIN DOMAIN PROTEIN (AFU_ORTHOLOGUE AFUA_3G13620)"/>
    <property type="match status" value="1"/>
</dbReference>
<dbReference type="InterPro" id="IPR013096">
    <property type="entry name" value="Cupin_2"/>
</dbReference>
<dbReference type="InterPro" id="IPR011051">
    <property type="entry name" value="RmlC_Cupin_sf"/>
</dbReference>
<keyword evidence="4" id="KW-1185">Reference proteome</keyword>
<accession>A0ABM7QG80</accession>
<protein>
    <submittedName>
        <fullName evidence="3">Cupin</fullName>
    </submittedName>
</protein>
<dbReference type="Gene3D" id="2.60.120.10">
    <property type="entry name" value="Jelly Rolls"/>
    <property type="match status" value="1"/>
</dbReference>
<proteinExistence type="predicted"/>
<dbReference type="EMBL" id="AP024546">
    <property type="protein sequence ID" value="BCT96721.1"/>
    <property type="molecule type" value="Genomic_DNA"/>
</dbReference>
<dbReference type="PANTHER" id="PTHR38599">
    <property type="entry name" value="CUPIN DOMAIN PROTEIN (AFU_ORTHOLOGUE AFUA_3G13620)"/>
    <property type="match status" value="1"/>
</dbReference>
<feature type="domain" description="Cupin type-2" evidence="2">
    <location>
        <begin position="46"/>
        <end position="110"/>
    </location>
</feature>
<name>A0ABM7QG80_9GAMM</name>
<dbReference type="SUPFAM" id="SSF51182">
    <property type="entry name" value="RmlC-like cupins"/>
    <property type="match status" value="1"/>
</dbReference>
<feature type="chain" id="PRO_5047163001" evidence="1">
    <location>
        <begin position="21"/>
        <end position="130"/>
    </location>
</feature>
<feature type="signal peptide" evidence="1">
    <location>
        <begin position="1"/>
        <end position="20"/>
    </location>
</feature>